<sequence>MMRRLFATLFGLGKTTTAADDTGAVQKIQVKLSQYETLDHRMVMGTYGLISSPPVGSDVLLACLSNERTNSVVIGHNHQQYRFKGAKPGESGLANPVAGSSVLLAEDGTLIIKMPGAKIIAEGATIIADDFQTSAGIKLSDHVHPGVQSGSSKTQGPVEP</sequence>
<dbReference type="Pfam" id="PF06890">
    <property type="entry name" value="Phage_Mu_Gp45"/>
    <property type="match status" value="1"/>
</dbReference>
<dbReference type="InterPro" id="IPR044033">
    <property type="entry name" value="GpV-like_apex"/>
</dbReference>
<keyword evidence="3" id="KW-1185">Reference proteome</keyword>
<protein>
    <recommendedName>
        <fullName evidence="1">Bacteriophage Mu Gp45 N-terminal domain-containing protein</fullName>
    </recommendedName>
</protein>
<dbReference type="EMBL" id="CP014674">
    <property type="protein sequence ID" value="AOX16916.1"/>
    <property type="molecule type" value="Genomic_DNA"/>
</dbReference>
<dbReference type="RefSeq" id="WP_070402617.1">
    <property type="nucleotide sequence ID" value="NZ_BJVW01000003.1"/>
</dbReference>
<dbReference type="KEGG" id="kba:A0U89_06955"/>
<dbReference type="Pfam" id="PF18946">
    <property type="entry name" value="Apex"/>
    <property type="match status" value="1"/>
</dbReference>
<accession>A0A1D8UTH1</accession>
<proteinExistence type="predicted"/>
<feature type="domain" description="Bacteriophage Mu Gp45 N-terminal" evidence="1">
    <location>
        <begin position="17"/>
        <end position="79"/>
    </location>
</feature>
<dbReference type="Proteomes" id="UP000179145">
    <property type="component" value="Chromosome"/>
</dbReference>
<dbReference type="AlphaFoldDB" id="A0A1D8UTH1"/>
<dbReference type="STRING" id="153496.A0U89_06955"/>
<organism evidence="2 3">
    <name type="scientific">Kozakia baliensis</name>
    <dbReference type="NCBI Taxonomy" id="153496"/>
    <lineage>
        <taxon>Bacteria</taxon>
        <taxon>Pseudomonadati</taxon>
        <taxon>Pseudomonadota</taxon>
        <taxon>Alphaproteobacteria</taxon>
        <taxon>Acetobacterales</taxon>
        <taxon>Acetobacteraceae</taxon>
        <taxon>Kozakia</taxon>
    </lineage>
</organism>
<evidence type="ECO:0000313" key="2">
    <source>
        <dbReference type="EMBL" id="AOX16916.1"/>
    </source>
</evidence>
<gene>
    <name evidence="2" type="ORF">A0U89_06955</name>
</gene>
<reference evidence="2 3" key="1">
    <citation type="journal article" date="2016" name="Microb. Cell Fact.">
        <title>Dissection of exopolysaccharide biosynthesis in Kozakia baliensis.</title>
        <authorList>
            <person name="Brandt J.U."/>
            <person name="Jakob F."/>
            <person name="Behr J."/>
            <person name="Geissler A.J."/>
            <person name="Vogel R.F."/>
        </authorList>
    </citation>
    <scope>NUCLEOTIDE SEQUENCE [LARGE SCALE GENOMIC DNA]</scope>
    <source>
        <strain evidence="2 3">DSM 14400</strain>
    </source>
</reference>
<name>A0A1D8UTH1_9PROT</name>
<evidence type="ECO:0000313" key="3">
    <source>
        <dbReference type="Proteomes" id="UP000179145"/>
    </source>
</evidence>
<dbReference type="InterPro" id="IPR053861">
    <property type="entry name" value="Phage_Mu_Gp45_N"/>
</dbReference>
<evidence type="ECO:0000259" key="1">
    <source>
        <dbReference type="Pfam" id="PF06890"/>
    </source>
</evidence>